<reference evidence="1 2" key="1">
    <citation type="submission" date="2019-04" db="EMBL/GenBank/DDBJ databases">
        <authorList>
            <consortium name="Wellcome Sanger Institute Data Sharing"/>
        </authorList>
    </citation>
    <scope>NUCLEOTIDE SEQUENCE [LARGE SCALE GENOMIC DNA]</scope>
</reference>
<dbReference type="AlphaFoldDB" id="A0A8C9T8Q2"/>
<reference evidence="1" key="2">
    <citation type="submission" date="2025-08" db="UniProtKB">
        <authorList>
            <consortium name="Ensembl"/>
        </authorList>
    </citation>
    <scope>IDENTIFICATION</scope>
</reference>
<sequence length="158" mass="17763">MSSSSAALLNQQFVNPNRSLVPLWNKLAARFYSGVVCRLSWALDAQRCAGERYTGSRRAAGNPGANRARTPQIGMRVSRPHRISSLLLQEDCVPAAMQCYLLELEVIMFEKDVEDKDENIKLRKNSSSCLPCEAHQEGNSTVFLDRFKQFLQRVLSDA</sequence>
<organism evidence="1 2">
    <name type="scientific">Scleropages formosus</name>
    <name type="common">Asian bonytongue</name>
    <name type="synonym">Osteoglossum formosum</name>
    <dbReference type="NCBI Taxonomy" id="113540"/>
    <lineage>
        <taxon>Eukaryota</taxon>
        <taxon>Metazoa</taxon>
        <taxon>Chordata</taxon>
        <taxon>Craniata</taxon>
        <taxon>Vertebrata</taxon>
        <taxon>Euteleostomi</taxon>
        <taxon>Actinopterygii</taxon>
        <taxon>Neopterygii</taxon>
        <taxon>Teleostei</taxon>
        <taxon>Osteoglossocephala</taxon>
        <taxon>Osteoglossomorpha</taxon>
        <taxon>Osteoglossiformes</taxon>
        <taxon>Osteoglossidae</taxon>
        <taxon>Scleropages</taxon>
    </lineage>
</organism>
<keyword evidence="2" id="KW-1185">Reference proteome</keyword>
<dbReference type="Gene3D" id="1.20.1250.70">
    <property type="entry name" value="Interleukin-15/Interleukin-21"/>
    <property type="match status" value="1"/>
</dbReference>
<proteinExistence type="predicted"/>
<evidence type="ECO:0000313" key="1">
    <source>
        <dbReference type="Ensembl" id="ENSSFOP00015044675.1"/>
    </source>
</evidence>
<evidence type="ECO:0000313" key="2">
    <source>
        <dbReference type="Proteomes" id="UP000694397"/>
    </source>
</evidence>
<protein>
    <submittedName>
        <fullName evidence="1">Uncharacterized protein</fullName>
    </submittedName>
</protein>
<accession>A0A8C9T8Q2</accession>
<reference evidence="1" key="3">
    <citation type="submission" date="2025-09" db="UniProtKB">
        <authorList>
            <consortium name="Ensembl"/>
        </authorList>
    </citation>
    <scope>IDENTIFICATION</scope>
</reference>
<dbReference type="Ensembl" id="ENSSFOT00015043637.1">
    <property type="protein sequence ID" value="ENSSFOP00015044675.1"/>
    <property type="gene ID" value="ENSSFOG00015029920.1"/>
</dbReference>
<dbReference type="Proteomes" id="UP000694397">
    <property type="component" value="Chromosome 16"/>
</dbReference>
<name>A0A8C9T8Q2_SCLFO</name>
<dbReference type="InterPro" id="IPR009079">
    <property type="entry name" value="4_helix_cytokine-like_core"/>
</dbReference>
<dbReference type="OrthoDB" id="8905762at2759"/>
<dbReference type="SUPFAM" id="SSF47266">
    <property type="entry name" value="4-helical cytokines"/>
    <property type="match status" value="1"/>
</dbReference>
<dbReference type="GeneTree" id="ENSGT00940000178396"/>